<feature type="domain" description="T-SNARE coiled-coil homology" evidence="5">
    <location>
        <begin position="244"/>
        <end position="306"/>
    </location>
</feature>
<evidence type="ECO:0000259" key="6">
    <source>
        <dbReference type="PROSITE" id="PS50195"/>
    </source>
</evidence>
<dbReference type="InterPro" id="IPR000727">
    <property type="entry name" value="T_SNARE_dom"/>
</dbReference>
<protein>
    <recommendedName>
        <fullName evidence="9">PX domain-containing protein</fullName>
    </recommendedName>
</protein>
<gene>
    <name evidence="7" type="ORF">CANARDRAFT_217971</name>
</gene>
<dbReference type="GO" id="GO:0000329">
    <property type="term" value="C:fungal-type vacuole membrane"/>
    <property type="evidence" value="ECO:0007669"/>
    <property type="project" value="UniProtKB-ARBA"/>
</dbReference>
<keyword evidence="2" id="KW-0926">Vacuole</keyword>
<dbReference type="SUPFAM" id="SSF58038">
    <property type="entry name" value="SNARE fusion complex"/>
    <property type="match status" value="1"/>
</dbReference>
<comment type="function">
    <text evidence="4">Essential for proper morphogenesis of the vacuole. May exist as structural reinforcement on the surface of the vacuolar membrane and be required for maintenance against rupture by osmotic pressure.</text>
</comment>
<name>A0A1E4T488_9ASCO</name>
<dbReference type="Pfam" id="PF00787">
    <property type="entry name" value="PX"/>
    <property type="match status" value="1"/>
</dbReference>
<dbReference type="STRING" id="983967.A0A1E4T488"/>
<dbReference type="InterPro" id="IPR036871">
    <property type="entry name" value="PX_dom_sf"/>
</dbReference>
<dbReference type="OrthoDB" id="428895at2759"/>
<sequence length="307" mass="35034">MIDVSIPTVTALDDYLLYNVEVTISNDNKGTYKVSKRFSDFVEFKKRLEHALQRPIPYGLPSKYSSLYKRTDMITNERKQGLTQFLHGILNDNDIRSHSTVLAFLGLPEMNLLTSSTAVVIDSSAKWMDNLKALKSILQDVRSKMFSNSNIVDCKKSLNACQARIEQLREYLKVQNELGQGELRRRTEMLDSNVRDYDELSSLLIDLSVTPTTRAPLNQRTLGKPKETEFTKSLDNPALLQQQQLQMAQQDQDLEGLRGIIQRQKQIGTAINEELGIQNDLLKGLRNQVDSSEDKMNNARRKINKIL</sequence>
<dbReference type="Proteomes" id="UP000094801">
    <property type="component" value="Unassembled WGS sequence"/>
</dbReference>
<reference evidence="8" key="1">
    <citation type="submission" date="2016-04" db="EMBL/GenBank/DDBJ databases">
        <title>Comparative genomics of biotechnologically important yeasts.</title>
        <authorList>
            <consortium name="DOE Joint Genome Institute"/>
            <person name="Riley R."/>
            <person name="Haridas S."/>
            <person name="Wolfe K.H."/>
            <person name="Lopes M.R."/>
            <person name="Hittinger C.T."/>
            <person name="Goker M."/>
            <person name="Salamov A."/>
            <person name="Wisecaver J."/>
            <person name="Long T.M."/>
            <person name="Aerts A.L."/>
            <person name="Barry K."/>
            <person name="Choi C."/>
            <person name="Clum A."/>
            <person name="Coughlan A.Y."/>
            <person name="Deshpande S."/>
            <person name="Douglass A.P."/>
            <person name="Hanson S.J."/>
            <person name="Klenk H.-P."/>
            <person name="Labutti K."/>
            <person name="Lapidus A."/>
            <person name="Lindquist E."/>
            <person name="Lipzen A."/>
            <person name="Meier-Kolthoff J.P."/>
            <person name="Ohm R.A."/>
            <person name="Otillar R.P."/>
            <person name="Pangilinan J."/>
            <person name="Peng Y."/>
            <person name="Rokas A."/>
            <person name="Rosa C.A."/>
            <person name="Scheuner C."/>
            <person name="Sibirny A.A."/>
            <person name="Slot J.C."/>
            <person name="Stielow J.B."/>
            <person name="Sun H."/>
            <person name="Kurtzman C.P."/>
            <person name="Blackwell M."/>
            <person name="Grigoriev I.V."/>
            <person name="Jeffries T.W."/>
        </authorList>
    </citation>
    <scope>NUCLEOTIDE SEQUENCE [LARGE SCALE GENOMIC DNA]</scope>
    <source>
        <strain evidence="8">NRRL YB-2248</strain>
    </source>
</reference>
<dbReference type="SMART" id="SM00397">
    <property type="entry name" value="t_SNARE"/>
    <property type="match status" value="1"/>
</dbReference>
<evidence type="ECO:0000313" key="8">
    <source>
        <dbReference type="Proteomes" id="UP000094801"/>
    </source>
</evidence>
<dbReference type="Gene3D" id="1.20.5.110">
    <property type="match status" value="1"/>
</dbReference>
<keyword evidence="8" id="KW-1185">Reference proteome</keyword>
<evidence type="ECO:0000313" key="7">
    <source>
        <dbReference type="EMBL" id="ODV86576.1"/>
    </source>
</evidence>
<dbReference type="GO" id="GO:0016192">
    <property type="term" value="P:vesicle-mediated transport"/>
    <property type="evidence" value="ECO:0007669"/>
    <property type="project" value="UniProtKB-ARBA"/>
</dbReference>
<dbReference type="Gene3D" id="3.30.1520.10">
    <property type="entry name" value="Phox-like domain"/>
    <property type="match status" value="1"/>
</dbReference>
<dbReference type="GO" id="GO:0097576">
    <property type="term" value="P:vacuole fusion"/>
    <property type="evidence" value="ECO:0007669"/>
    <property type="project" value="UniProtKB-ARBA"/>
</dbReference>
<evidence type="ECO:0000256" key="2">
    <source>
        <dbReference type="ARBA" id="ARBA00022554"/>
    </source>
</evidence>
<keyword evidence="3" id="KW-0175">Coiled coil</keyword>
<evidence type="ECO:0008006" key="9">
    <source>
        <dbReference type="Google" id="ProtNLM"/>
    </source>
</evidence>
<evidence type="ECO:0000259" key="5">
    <source>
        <dbReference type="PROSITE" id="PS50192"/>
    </source>
</evidence>
<dbReference type="EMBL" id="KV453849">
    <property type="protein sequence ID" value="ODV86576.1"/>
    <property type="molecule type" value="Genomic_DNA"/>
</dbReference>
<dbReference type="PROSITE" id="PS50195">
    <property type="entry name" value="PX"/>
    <property type="match status" value="1"/>
</dbReference>
<comment type="subcellular location">
    <subcellularLocation>
        <location evidence="1">Vacuole</location>
    </subcellularLocation>
</comment>
<dbReference type="PROSITE" id="PS50192">
    <property type="entry name" value="T_SNARE"/>
    <property type="match status" value="1"/>
</dbReference>
<organism evidence="7 8">
    <name type="scientific">[Candida] arabinofermentans NRRL YB-2248</name>
    <dbReference type="NCBI Taxonomy" id="983967"/>
    <lineage>
        <taxon>Eukaryota</taxon>
        <taxon>Fungi</taxon>
        <taxon>Dikarya</taxon>
        <taxon>Ascomycota</taxon>
        <taxon>Saccharomycotina</taxon>
        <taxon>Pichiomycetes</taxon>
        <taxon>Pichiales</taxon>
        <taxon>Pichiaceae</taxon>
        <taxon>Ogataea</taxon>
        <taxon>Ogataea/Candida clade</taxon>
    </lineage>
</organism>
<proteinExistence type="predicted"/>
<evidence type="ECO:0000256" key="4">
    <source>
        <dbReference type="ARBA" id="ARBA00054927"/>
    </source>
</evidence>
<dbReference type="InterPro" id="IPR001683">
    <property type="entry name" value="PX_dom"/>
</dbReference>
<dbReference type="GO" id="GO:0007034">
    <property type="term" value="P:vacuolar transport"/>
    <property type="evidence" value="ECO:0007669"/>
    <property type="project" value="UniProtKB-ARBA"/>
</dbReference>
<dbReference type="GO" id="GO:0035091">
    <property type="term" value="F:phosphatidylinositol binding"/>
    <property type="evidence" value="ECO:0007669"/>
    <property type="project" value="InterPro"/>
</dbReference>
<dbReference type="CDD" id="cd15858">
    <property type="entry name" value="SNARE_VAM7"/>
    <property type="match status" value="1"/>
</dbReference>
<dbReference type="FunFam" id="1.20.5.110:FF:000058">
    <property type="entry name" value="VAM7p Vacuolar SNARE protein"/>
    <property type="match status" value="1"/>
</dbReference>
<dbReference type="AlphaFoldDB" id="A0A1E4T488"/>
<dbReference type="SUPFAM" id="SSF64268">
    <property type="entry name" value="PX domain"/>
    <property type="match status" value="1"/>
</dbReference>
<accession>A0A1E4T488</accession>
<feature type="domain" description="PX" evidence="6">
    <location>
        <begin position="1"/>
        <end position="112"/>
    </location>
</feature>
<dbReference type="SMART" id="SM00312">
    <property type="entry name" value="PX"/>
    <property type="match status" value="1"/>
</dbReference>
<evidence type="ECO:0000256" key="1">
    <source>
        <dbReference type="ARBA" id="ARBA00004116"/>
    </source>
</evidence>
<evidence type="ECO:0000256" key="3">
    <source>
        <dbReference type="ARBA" id="ARBA00023054"/>
    </source>
</evidence>